<evidence type="ECO:0000256" key="1">
    <source>
        <dbReference type="ARBA" id="ARBA00023125"/>
    </source>
</evidence>
<dbReference type="Proteomes" id="UP000033202">
    <property type="component" value="Unassembled WGS sequence"/>
</dbReference>
<dbReference type="PANTHER" id="PTHR30055">
    <property type="entry name" value="HTH-TYPE TRANSCRIPTIONAL REGULATOR RUTR"/>
    <property type="match status" value="1"/>
</dbReference>
<comment type="caution">
    <text evidence="4">The sequence shown here is derived from an EMBL/GenBank/DDBJ whole genome shotgun (WGS) entry which is preliminary data.</text>
</comment>
<dbReference type="SUPFAM" id="SSF48498">
    <property type="entry name" value="Tetracyclin repressor-like, C-terminal domain"/>
    <property type="match status" value="1"/>
</dbReference>
<dbReference type="GO" id="GO:0003700">
    <property type="term" value="F:DNA-binding transcription factor activity"/>
    <property type="evidence" value="ECO:0007669"/>
    <property type="project" value="TreeGrafter"/>
</dbReference>
<evidence type="ECO:0000313" key="4">
    <source>
        <dbReference type="EMBL" id="GAO39704.1"/>
    </source>
</evidence>
<feature type="domain" description="HTH tetR-type" evidence="3">
    <location>
        <begin position="1"/>
        <end position="54"/>
    </location>
</feature>
<keyword evidence="5" id="KW-1185">Reference proteome</keyword>
<dbReference type="PROSITE" id="PS50977">
    <property type="entry name" value="HTH_TETR_2"/>
    <property type="match status" value="1"/>
</dbReference>
<dbReference type="InterPro" id="IPR036271">
    <property type="entry name" value="Tet_transcr_reg_TetR-rel_C_sf"/>
</dbReference>
<accession>A0A0E9MQ75</accession>
<dbReference type="AlphaFoldDB" id="A0A0E9MQ75"/>
<dbReference type="InterPro" id="IPR009057">
    <property type="entry name" value="Homeodomain-like_sf"/>
</dbReference>
<dbReference type="Gene3D" id="1.10.357.10">
    <property type="entry name" value="Tetracycline Repressor, domain 2"/>
    <property type="match status" value="1"/>
</dbReference>
<dbReference type="Pfam" id="PF14246">
    <property type="entry name" value="TetR_C_7"/>
    <property type="match status" value="1"/>
</dbReference>
<dbReference type="GO" id="GO:0000976">
    <property type="term" value="F:transcription cis-regulatory region binding"/>
    <property type="evidence" value="ECO:0007669"/>
    <property type="project" value="TreeGrafter"/>
</dbReference>
<dbReference type="PANTHER" id="PTHR30055:SF146">
    <property type="entry name" value="HTH-TYPE TRANSCRIPTIONAL DUAL REGULATOR CECR"/>
    <property type="match status" value="1"/>
</dbReference>
<evidence type="ECO:0000259" key="3">
    <source>
        <dbReference type="PROSITE" id="PS50977"/>
    </source>
</evidence>
<protein>
    <submittedName>
        <fullName evidence="4">Putative TetR family transcriptional regulator</fullName>
    </submittedName>
</protein>
<dbReference type="EMBL" id="BBWU01000038">
    <property type="protein sequence ID" value="GAO39704.1"/>
    <property type="molecule type" value="Genomic_DNA"/>
</dbReference>
<dbReference type="SUPFAM" id="SSF46689">
    <property type="entry name" value="Homeodomain-like"/>
    <property type="match status" value="1"/>
</dbReference>
<evidence type="ECO:0000256" key="2">
    <source>
        <dbReference type="PROSITE-ProRule" id="PRU00335"/>
    </source>
</evidence>
<organism evidence="4 5">
    <name type="scientific">Sphingomonas changbaiensis NBRC 104936</name>
    <dbReference type="NCBI Taxonomy" id="1219043"/>
    <lineage>
        <taxon>Bacteria</taxon>
        <taxon>Pseudomonadati</taxon>
        <taxon>Pseudomonadota</taxon>
        <taxon>Alphaproteobacteria</taxon>
        <taxon>Sphingomonadales</taxon>
        <taxon>Sphingomonadaceae</taxon>
        <taxon>Sphingomonas</taxon>
    </lineage>
</organism>
<name>A0A0E9MQ75_9SPHN</name>
<dbReference type="InterPro" id="IPR050109">
    <property type="entry name" value="HTH-type_TetR-like_transc_reg"/>
</dbReference>
<dbReference type="InterPro" id="IPR039536">
    <property type="entry name" value="TetR_C_Proteobacteria"/>
</dbReference>
<dbReference type="InterPro" id="IPR001647">
    <property type="entry name" value="HTH_TetR"/>
</dbReference>
<evidence type="ECO:0000313" key="5">
    <source>
        <dbReference type="Proteomes" id="UP000033202"/>
    </source>
</evidence>
<sequence length="188" mass="20258">MAAARQAFFSEGYGGTSMSSISAKVGGSKTTLWTYFPSKQDLFAAVVDDLVERYGRALEVQFDPDADIADSLRMMGRALLLTVHSQPIIDLNRLCVGEAGRFPELARLFHERGPARGKARLRAFIAEAMARGKLRAGDPAAASLSFVGMLWAGSIQSHLLGLIERPSDAEIEQEIGAAVGTFLRAWGA</sequence>
<feature type="DNA-binding region" description="H-T-H motif" evidence="2">
    <location>
        <begin position="17"/>
        <end position="36"/>
    </location>
</feature>
<keyword evidence="1 2" id="KW-0238">DNA-binding</keyword>
<dbReference type="STRING" id="1219043.SCH01S_38_00440"/>
<proteinExistence type="predicted"/>
<dbReference type="Pfam" id="PF00440">
    <property type="entry name" value="TetR_N"/>
    <property type="match status" value="1"/>
</dbReference>
<gene>
    <name evidence="4" type="ORF">SCH01S_38_00440</name>
</gene>
<reference evidence="4 5" key="1">
    <citation type="submission" date="2015-04" db="EMBL/GenBank/DDBJ databases">
        <title>Whole genome shotgun sequence of Sphingomonas changbaiensis NBRC 104936.</title>
        <authorList>
            <person name="Katano-Makiyama Y."/>
            <person name="Hosoyama A."/>
            <person name="Hashimoto M."/>
            <person name="Noguchi M."/>
            <person name="Tsuchikane K."/>
            <person name="Ohji S."/>
            <person name="Yamazoe A."/>
            <person name="Ichikawa N."/>
            <person name="Kimura A."/>
            <person name="Fujita N."/>
        </authorList>
    </citation>
    <scope>NUCLEOTIDE SEQUENCE [LARGE SCALE GENOMIC DNA]</scope>
    <source>
        <strain evidence="4 5">NBRC 104936</strain>
    </source>
</reference>